<dbReference type="SUPFAM" id="SSF81383">
    <property type="entry name" value="F-box domain"/>
    <property type="match status" value="1"/>
</dbReference>
<sequence length="310" mass="35631">PLHLFIIPPELQLMILSHLDFADIERLRRTCKQLRALANPRQIRMLMGPARLYTQLLTHCKSCLVYDPFRSHLILGSPNDPAHPLSNLCVDCAMRADDFRIRVGRKVLLANLASVSVCRWCGWPVIEGAAFSNEQFHRPCYKAYNDTLLVFFTLGWIQLAFGITGAALAWRFFRHVVIVFAPTVTSFLLLWLDLAFLISRGNLRNTYGWTLCLELIILGLWIPPVYYIATGIAASLPGTKVSKSTISSLVLFCLNILFRLFNVVGNMILICSYDKTRYHRPNLPLWRRILNPIACLFIFWTYPQALERRY</sequence>
<keyword evidence="1" id="KW-0472">Membrane</keyword>
<feature type="domain" description="F-box" evidence="2">
    <location>
        <begin position="1"/>
        <end position="56"/>
    </location>
</feature>
<dbReference type="SMART" id="SM00256">
    <property type="entry name" value="FBOX"/>
    <property type="match status" value="1"/>
</dbReference>
<name>A0AA39WGA7_9PEZI</name>
<feature type="non-terminal residue" evidence="3">
    <location>
        <position position="310"/>
    </location>
</feature>
<evidence type="ECO:0000313" key="4">
    <source>
        <dbReference type="Proteomes" id="UP001174934"/>
    </source>
</evidence>
<dbReference type="EMBL" id="JAULSR010000007">
    <property type="protein sequence ID" value="KAK0614852.1"/>
    <property type="molecule type" value="Genomic_DNA"/>
</dbReference>
<keyword evidence="1" id="KW-0812">Transmembrane</keyword>
<dbReference type="InterPro" id="IPR036047">
    <property type="entry name" value="F-box-like_dom_sf"/>
</dbReference>
<dbReference type="Pfam" id="PF12937">
    <property type="entry name" value="F-box-like"/>
    <property type="match status" value="1"/>
</dbReference>
<feature type="transmembrane region" description="Helical" evidence="1">
    <location>
        <begin position="148"/>
        <end position="170"/>
    </location>
</feature>
<feature type="transmembrane region" description="Helical" evidence="1">
    <location>
        <begin position="249"/>
        <end position="273"/>
    </location>
</feature>
<dbReference type="AlphaFoldDB" id="A0AA39WGA7"/>
<gene>
    <name evidence="3" type="ORF">B0T17DRAFT_477610</name>
</gene>
<dbReference type="Gene3D" id="1.20.1280.50">
    <property type="match status" value="1"/>
</dbReference>
<proteinExistence type="predicted"/>
<protein>
    <recommendedName>
        <fullName evidence="2">F-box domain-containing protein</fullName>
    </recommendedName>
</protein>
<evidence type="ECO:0000313" key="3">
    <source>
        <dbReference type="EMBL" id="KAK0614852.1"/>
    </source>
</evidence>
<organism evidence="3 4">
    <name type="scientific">Bombardia bombarda</name>
    <dbReference type="NCBI Taxonomy" id="252184"/>
    <lineage>
        <taxon>Eukaryota</taxon>
        <taxon>Fungi</taxon>
        <taxon>Dikarya</taxon>
        <taxon>Ascomycota</taxon>
        <taxon>Pezizomycotina</taxon>
        <taxon>Sordariomycetes</taxon>
        <taxon>Sordariomycetidae</taxon>
        <taxon>Sordariales</taxon>
        <taxon>Lasiosphaeriaceae</taxon>
        <taxon>Bombardia</taxon>
    </lineage>
</organism>
<feature type="transmembrane region" description="Helical" evidence="1">
    <location>
        <begin position="176"/>
        <end position="197"/>
    </location>
</feature>
<keyword evidence="4" id="KW-1185">Reference proteome</keyword>
<feature type="non-terminal residue" evidence="3">
    <location>
        <position position="1"/>
    </location>
</feature>
<reference evidence="3" key="1">
    <citation type="submission" date="2023-06" db="EMBL/GenBank/DDBJ databases">
        <title>Genome-scale phylogeny and comparative genomics of the fungal order Sordariales.</title>
        <authorList>
            <consortium name="Lawrence Berkeley National Laboratory"/>
            <person name="Hensen N."/>
            <person name="Bonometti L."/>
            <person name="Westerberg I."/>
            <person name="Brannstrom I.O."/>
            <person name="Guillou S."/>
            <person name="Cros-Aarteil S."/>
            <person name="Calhoun S."/>
            <person name="Haridas S."/>
            <person name="Kuo A."/>
            <person name="Mondo S."/>
            <person name="Pangilinan J."/>
            <person name="Riley R."/>
            <person name="LaButti K."/>
            <person name="Andreopoulos B."/>
            <person name="Lipzen A."/>
            <person name="Chen C."/>
            <person name="Yanf M."/>
            <person name="Daum C."/>
            <person name="Ng V."/>
            <person name="Clum A."/>
            <person name="Steindorff A."/>
            <person name="Ohm R."/>
            <person name="Martin F."/>
            <person name="Silar P."/>
            <person name="Natvig D."/>
            <person name="Lalanne C."/>
            <person name="Gautier V."/>
            <person name="Ament-velasquez S.L."/>
            <person name="Kruys A."/>
            <person name="Hutchinson M.I."/>
            <person name="Powell A.J."/>
            <person name="Barry K."/>
            <person name="Miller A.N."/>
            <person name="Grigoriev I.V."/>
            <person name="Debuchy R."/>
            <person name="Gladieux P."/>
            <person name="Thoren M.H."/>
            <person name="Johannesson H."/>
        </authorList>
    </citation>
    <scope>NUCLEOTIDE SEQUENCE</scope>
    <source>
        <strain evidence="3">SMH3391-2</strain>
    </source>
</reference>
<accession>A0AA39WGA7</accession>
<dbReference type="PROSITE" id="PS50181">
    <property type="entry name" value="FBOX"/>
    <property type="match status" value="1"/>
</dbReference>
<keyword evidence="1" id="KW-1133">Transmembrane helix</keyword>
<dbReference type="InterPro" id="IPR001810">
    <property type="entry name" value="F-box_dom"/>
</dbReference>
<comment type="caution">
    <text evidence="3">The sequence shown here is derived from an EMBL/GenBank/DDBJ whole genome shotgun (WGS) entry which is preliminary data.</text>
</comment>
<feature type="transmembrane region" description="Helical" evidence="1">
    <location>
        <begin position="209"/>
        <end position="229"/>
    </location>
</feature>
<evidence type="ECO:0000259" key="2">
    <source>
        <dbReference type="PROSITE" id="PS50181"/>
    </source>
</evidence>
<evidence type="ECO:0000256" key="1">
    <source>
        <dbReference type="SAM" id="Phobius"/>
    </source>
</evidence>
<dbReference type="Proteomes" id="UP001174934">
    <property type="component" value="Unassembled WGS sequence"/>
</dbReference>